<dbReference type="InterPro" id="IPR030489">
    <property type="entry name" value="TR_Rrf2-type_CS"/>
</dbReference>
<feature type="compositionally biased region" description="Pro residues" evidence="1">
    <location>
        <begin position="115"/>
        <end position="129"/>
    </location>
</feature>
<protein>
    <recommendedName>
        <fullName evidence="4">Rrf2 family transcriptional regulator</fullName>
    </recommendedName>
</protein>
<accession>A0ABN0UVL0</accession>
<evidence type="ECO:0008006" key="4">
    <source>
        <dbReference type="Google" id="ProtNLM"/>
    </source>
</evidence>
<organism evidence="2 3">
    <name type="scientific">Saccharothrix mutabilis subsp. mutabilis</name>
    <dbReference type="NCBI Taxonomy" id="66855"/>
    <lineage>
        <taxon>Bacteria</taxon>
        <taxon>Bacillati</taxon>
        <taxon>Actinomycetota</taxon>
        <taxon>Actinomycetes</taxon>
        <taxon>Pseudonocardiales</taxon>
        <taxon>Pseudonocardiaceae</taxon>
        <taxon>Saccharothrix</taxon>
    </lineage>
</organism>
<dbReference type="Proteomes" id="UP001500416">
    <property type="component" value="Unassembled WGS sequence"/>
</dbReference>
<evidence type="ECO:0000256" key="1">
    <source>
        <dbReference type="SAM" id="MobiDB-lite"/>
    </source>
</evidence>
<dbReference type="EMBL" id="BAAABU010000034">
    <property type="protein sequence ID" value="GAA0262801.1"/>
    <property type="molecule type" value="Genomic_DNA"/>
</dbReference>
<keyword evidence="3" id="KW-1185">Reference proteome</keyword>
<sequence>MGEGVEWAVHCCLSLAWVGERAIPATRLAAYYDLPAAYLNKQLQALARAGVLTSTPGPRGGFRLARAPERITLMDVVSAVEGPEQAFRCTEIRHRGPAAGPDPATPASPTTPAGPADPPDPPDPDPGPADPAGDPGTTPADDGRCAIDLAMSAAELAWRRELAARTVADLMATVERTNPDVPERVRRHFTT</sequence>
<dbReference type="Pfam" id="PF02082">
    <property type="entry name" value="Rrf2"/>
    <property type="match status" value="1"/>
</dbReference>
<dbReference type="InterPro" id="IPR036390">
    <property type="entry name" value="WH_DNA-bd_sf"/>
</dbReference>
<dbReference type="PROSITE" id="PS51197">
    <property type="entry name" value="HTH_RRF2_2"/>
    <property type="match status" value="1"/>
</dbReference>
<name>A0ABN0UVL0_9PSEU</name>
<dbReference type="InterPro" id="IPR000944">
    <property type="entry name" value="Tscrpt_reg_Rrf2"/>
</dbReference>
<reference evidence="2 3" key="1">
    <citation type="journal article" date="2019" name="Int. J. Syst. Evol. Microbiol.">
        <title>The Global Catalogue of Microorganisms (GCM) 10K type strain sequencing project: providing services to taxonomists for standard genome sequencing and annotation.</title>
        <authorList>
            <consortium name="The Broad Institute Genomics Platform"/>
            <consortium name="The Broad Institute Genome Sequencing Center for Infectious Disease"/>
            <person name="Wu L."/>
            <person name="Ma J."/>
        </authorList>
    </citation>
    <scope>NUCLEOTIDE SEQUENCE [LARGE SCALE GENOMIC DNA]</scope>
    <source>
        <strain evidence="2 3">JCM 3380</strain>
    </source>
</reference>
<dbReference type="PANTHER" id="PTHR33221">
    <property type="entry name" value="WINGED HELIX-TURN-HELIX TRANSCRIPTIONAL REGULATOR, RRF2 FAMILY"/>
    <property type="match status" value="1"/>
</dbReference>
<dbReference type="PROSITE" id="PS01332">
    <property type="entry name" value="HTH_RRF2_1"/>
    <property type="match status" value="1"/>
</dbReference>
<dbReference type="InterPro" id="IPR036388">
    <property type="entry name" value="WH-like_DNA-bd_sf"/>
</dbReference>
<feature type="compositionally biased region" description="Low complexity" evidence="1">
    <location>
        <begin position="130"/>
        <end position="140"/>
    </location>
</feature>
<feature type="compositionally biased region" description="Low complexity" evidence="1">
    <location>
        <begin position="97"/>
        <end position="114"/>
    </location>
</feature>
<comment type="caution">
    <text evidence="2">The sequence shown here is derived from an EMBL/GenBank/DDBJ whole genome shotgun (WGS) entry which is preliminary data.</text>
</comment>
<dbReference type="PANTHER" id="PTHR33221:SF13">
    <property type="entry name" value="TRANSCRIPTIONAL REGULATOR-RELATED"/>
    <property type="match status" value="1"/>
</dbReference>
<proteinExistence type="predicted"/>
<dbReference type="SUPFAM" id="SSF46785">
    <property type="entry name" value="Winged helix' DNA-binding domain"/>
    <property type="match status" value="1"/>
</dbReference>
<dbReference type="Gene3D" id="1.10.10.10">
    <property type="entry name" value="Winged helix-like DNA-binding domain superfamily/Winged helix DNA-binding domain"/>
    <property type="match status" value="1"/>
</dbReference>
<feature type="region of interest" description="Disordered" evidence="1">
    <location>
        <begin position="94"/>
        <end position="143"/>
    </location>
</feature>
<evidence type="ECO:0000313" key="2">
    <source>
        <dbReference type="EMBL" id="GAA0262801.1"/>
    </source>
</evidence>
<evidence type="ECO:0000313" key="3">
    <source>
        <dbReference type="Proteomes" id="UP001500416"/>
    </source>
</evidence>
<gene>
    <name evidence="2" type="ORF">GCM10010492_74820</name>
</gene>